<dbReference type="PROSITE" id="PS50011">
    <property type="entry name" value="PROTEIN_KINASE_DOM"/>
    <property type="match status" value="1"/>
</dbReference>
<keyword evidence="6" id="KW-0677">Repeat</keyword>
<sequence>MKDLDNSFNEVTSTHSLQAQGRGAFGHQSISFGCETSTTTMKTTDDMEATSTHSLNEATHSLQAPPPSGRRMRRQSISLGYETALKPPAATRASTVKKTADDDTDAVSFSRIAELKAKLQQSINDSSLHLTSKKSWHGKDWQEGDDDDDDDDDDDMSDSFTGVQRELNSEALKKSFHRSSGFWKDELGVTQEIKEKNESLTATGKNGVSKRRLASLKGMLQTGVLDTLDENHRAKSLTDRLKSAVNTANATAPDDAQGTSLLSIMVKASTQTVRKRQQETGRLFQTNNKLLQRQYDRAALKLQTFFKHVLHHTRSYQVERKYLKASLKDAKRRRREELKDIQTFVEMEKEQFRLELLAEDDEQDDNPEWQQRQATMKALRKEIHSIKTDNIQLRIDSVALEQETERIRIESQNPDRIRLLKQIQHLEKDQTDWTQLSEHYQTKLQSTQDKVDAVTNHFFAQKQQRKRVVKRIKQVVARINEEPLVALVQKHKTSRDKKYDKIKAARSNGEFPVPTQDDLERILELTPKPFFDEIRRLWQEYQQRVQDHPEEYYGIIVEKGLDNPQAPPEQQESAATEESSKEESPATPIDEVEEPVTKEEPVTTEEPPVKDEPATTEERQATEEPTTTPAPWQPQNIAPKQQPAKQAKNGFEEVYTVGEKLGEGEFGAVYKCHHKETGNERAVKILDKTYMDEWEYEQVIKEFDMLTKLDNPNCIQVYEMMTSDDKFYIVQELAKGGELFDELINRGKLPEKDVAALMRSVLSCVQHLAKNNIVHRDLNLENILLNDSQGNYENVKVIDFGLAAKCEEGERLYEMVGKARYVSPEVLGDTGYGLKYDVWSCGVAAYTLLSGGHPWDAEYDQDVYPLIVEGYFDFKDQAWEGVSDQAKDFVSKLLAYKEEDRPTAEQALGHPWFTNNDNGLTFSEAPPAPQVVFTASSTAAVTEIAAVAEVERVEEIERAAKELADSTHSTSGKKKKKQKRRSKQALEDEMDVSLQYQPPKPLELSAFSQSTIGSMAKSASNNNVQGSALSKKKKKSKKKKDKDEEEQIAALLRNRKSKVESDDTFSKMLFSGVNHGSKKTALAKGAKSKAKGAALLKGAVSDVLGRQRRMGAVKTLMMAANNEDSSDEDEEEEVEVPKKAPTEKKKSKGAAALKLKGAVKNVLGRQRKASAIMSLISGISDDEDASDDEETADEKKIEPATAPKMKTKRASTGTDAVTPKSKAKRSSAGKVAQEQRSSALFSLITGLAGDEDSDEEAPKT</sequence>
<dbReference type="Proteomes" id="UP001153069">
    <property type="component" value="Unassembled WGS sequence"/>
</dbReference>
<comment type="similarity">
    <text evidence="11">Belongs to the protein kinase superfamily. Ser/Thr protein kinase family. CDPK subfamily.</text>
</comment>
<comment type="cofactor">
    <cofactor evidence="1">
        <name>Mg(2+)</name>
        <dbReference type="ChEBI" id="CHEBI:18420"/>
    </cofactor>
</comment>
<evidence type="ECO:0000313" key="17">
    <source>
        <dbReference type="EMBL" id="CAB9511607.1"/>
    </source>
</evidence>
<feature type="compositionally biased region" description="Polar residues" evidence="15">
    <location>
        <begin position="1016"/>
        <end position="1028"/>
    </location>
</feature>
<keyword evidence="18" id="KW-1185">Reference proteome</keyword>
<feature type="region of interest" description="Disordered" evidence="15">
    <location>
        <begin position="134"/>
        <end position="160"/>
    </location>
</feature>
<keyword evidence="7 14" id="KW-0547">Nucleotide-binding</keyword>
<dbReference type="PANTHER" id="PTHR24347">
    <property type="entry name" value="SERINE/THREONINE-PROTEIN KINASE"/>
    <property type="match status" value="1"/>
</dbReference>
<dbReference type="Gene3D" id="1.10.510.10">
    <property type="entry name" value="Transferase(Phosphotransferase) domain 1"/>
    <property type="match status" value="1"/>
</dbReference>
<evidence type="ECO:0000256" key="9">
    <source>
        <dbReference type="ARBA" id="ARBA00022837"/>
    </source>
</evidence>
<organism evidence="17 18">
    <name type="scientific">Seminavis robusta</name>
    <dbReference type="NCBI Taxonomy" id="568900"/>
    <lineage>
        <taxon>Eukaryota</taxon>
        <taxon>Sar</taxon>
        <taxon>Stramenopiles</taxon>
        <taxon>Ochrophyta</taxon>
        <taxon>Bacillariophyta</taxon>
        <taxon>Bacillariophyceae</taxon>
        <taxon>Bacillariophycidae</taxon>
        <taxon>Naviculales</taxon>
        <taxon>Naviculaceae</taxon>
        <taxon>Seminavis</taxon>
    </lineage>
</organism>
<gene>
    <name evidence="17" type="ORF">SEMRO_493_G154030.1</name>
</gene>
<keyword evidence="10 14" id="KW-0067">ATP-binding</keyword>
<accession>A0A9N8DZ67</accession>
<evidence type="ECO:0000313" key="18">
    <source>
        <dbReference type="Proteomes" id="UP001153069"/>
    </source>
</evidence>
<comment type="catalytic activity">
    <reaction evidence="12">
        <text>L-threonyl-[protein] + ATP = O-phospho-L-threonyl-[protein] + ADP + H(+)</text>
        <dbReference type="Rhea" id="RHEA:46608"/>
        <dbReference type="Rhea" id="RHEA-COMP:11060"/>
        <dbReference type="Rhea" id="RHEA-COMP:11605"/>
        <dbReference type="ChEBI" id="CHEBI:15378"/>
        <dbReference type="ChEBI" id="CHEBI:30013"/>
        <dbReference type="ChEBI" id="CHEBI:30616"/>
        <dbReference type="ChEBI" id="CHEBI:61977"/>
        <dbReference type="ChEBI" id="CHEBI:456216"/>
        <dbReference type="EC" id="2.7.11.1"/>
    </reaction>
</comment>
<feature type="region of interest" description="Disordered" evidence="15">
    <location>
        <begin position="561"/>
        <end position="648"/>
    </location>
</feature>
<keyword evidence="9" id="KW-0106">Calcium</keyword>
<evidence type="ECO:0000256" key="13">
    <source>
        <dbReference type="ARBA" id="ARBA00048679"/>
    </source>
</evidence>
<feature type="compositionally biased region" description="Basic and acidic residues" evidence="15">
    <location>
        <begin position="595"/>
        <end position="622"/>
    </location>
</feature>
<comment type="caution">
    <text evidence="17">The sequence shown here is derived from an EMBL/GenBank/DDBJ whole genome shotgun (WGS) entry which is preliminary data.</text>
</comment>
<dbReference type="InterPro" id="IPR000719">
    <property type="entry name" value="Prot_kinase_dom"/>
</dbReference>
<feature type="compositionally biased region" description="Low complexity" evidence="15">
    <location>
        <begin position="623"/>
        <end position="635"/>
    </location>
</feature>
<feature type="compositionally biased region" description="Basic residues" evidence="15">
    <location>
        <begin position="971"/>
        <end position="983"/>
    </location>
</feature>
<evidence type="ECO:0000256" key="6">
    <source>
        <dbReference type="ARBA" id="ARBA00022737"/>
    </source>
</evidence>
<evidence type="ECO:0000256" key="12">
    <source>
        <dbReference type="ARBA" id="ARBA00047899"/>
    </source>
</evidence>
<feature type="compositionally biased region" description="Acidic residues" evidence="15">
    <location>
        <begin position="1124"/>
        <end position="1134"/>
    </location>
</feature>
<dbReference type="InterPro" id="IPR017441">
    <property type="entry name" value="Protein_kinase_ATP_BS"/>
</dbReference>
<feature type="binding site" evidence="14">
    <location>
        <position position="684"/>
    </location>
    <ligand>
        <name>ATP</name>
        <dbReference type="ChEBI" id="CHEBI:30616"/>
    </ligand>
</feature>
<evidence type="ECO:0000256" key="1">
    <source>
        <dbReference type="ARBA" id="ARBA00001946"/>
    </source>
</evidence>
<dbReference type="InterPro" id="IPR011009">
    <property type="entry name" value="Kinase-like_dom_sf"/>
</dbReference>
<dbReference type="EMBL" id="CAICTM010000492">
    <property type="protein sequence ID" value="CAB9511607.1"/>
    <property type="molecule type" value="Genomic_DNA"/>
</dbReference>
<feature type="compositionally biased region" description="Low complexity" evidence="15">
    <location>
        <begin position="568"/>
        <end position="577"/>
    </location>
</feature>
<name>A0A9N8DZ67_9STRA</name>
<dbReference type="Gene3D" id="3.30.200.20">
    <property type="entry name" value="Phosphorylase Kinase, domain 1"/>
    <property type="match status" value="1"/>
</dbReference>
<feature type="region of interest" description="Disordered" evidence="15">
    <location>
        <begin position="1016"/>
        <end position="1057"/>
    </location>
</feature>
<dbReference type="FunFam" id="1.10.510.10:FF:000571">
    <property type="entry name" value="Maternal embryonic leucine zipper kinase"/>
    <property type="match status" value="1"/>
</dbReference>
<dbReference type="CDD" id="cd05117">
    <property type="entry name" value="STKc_CAMK"/>
    <property type="match status" value="1"/>
</dbReference>
<feature type="domain" description="Protein kinase" evidence="16">
    <location>
        <begin position="655"/>
        <end position="913"/>
    </location>
</feature>
<keyword evidence="3" id="KW-0723">Serine/threonine-protein kinase</keyword>
<feature type="compositionally biased region" description="Basic residues" evidence="15">
    <location>
        <begin position="1030"/>
        <end position="1040"/>
    </location>
</feature>
<feature type="region of interest" description="Disordered" evidence="15">
    <location>
        <begin position="47"/>
        <end position="104"/>
    </location>
</feature>
<proteinExistence type="inferred from homology"/>
<dbReference type="FunFam" id="3.30.200.20:FF:000315">
    <property type="entry name" value="Calcium-dependent protein kinase 3"/>
    <property type="match status" value="1"/>
</dbReference>
<dbReference type="GO" id="GO:0046872">
    <property type="term" value="F:metal ion binding"/>
    <property type="evidence" value="ECO:0007669"/>
    <property type="project" value="UniProtKB-KW"/>
</dbReference>
<feature type="compositionally biased region" description="Polar residues" evidence="15">
    <location>
        <begin position="51"/>
        <end position="62"/>
    </location>
</feature>
<dbReference type="SUPFAM" id="SSF56112">
    <property type="entry name" value="Protein kinase-like (PK-like)"/>
    <property type="match status" value="1"/>
</dbReference>
<evidence type="ECO:0000256" key="5">
    <source>
        <dbReference type="ARBA" id="ARBA00022723"/>
    </source>
</evidence>
<feature type="region of interest" description="Disordered" evidence="15">
    <location>
        <begin position="1120"/>
        <end position="1151"/>
    </location>
</feature>
<dbReference type="EC" id="2.7.11.1" evidence="2"/>
<feature type="compositionally biased region" description="Acidic residues" evidence="15">
    <location>
        <begin position="1180"/>
        <end position="1192"/>
    </location>
</feature>
<feature type="compositionally biased region" description="Acidic residues" evidence="15">
    <location>
        <begin position="143"/>
        <end position="157"/>
    </location>
</feature>
<dbReference type="GO" id="GO:0004674">
    <property type="term" value="F:protein serine/threonine kinase activity"/>
    <property type="evidence" value="ECO:0007669"/>
    <property type="project" value="UniProtKB-KW"/>
</dbReference>
<evidence type="ECO:0000259" key="16">
    <source>
        <dbReference type="PROSITE" id="PS50011"/>
    </source>
</evidence>
<protein>
    <recommendedName>
        <fullName evidence="2">non-specific serine/threonine protein kinase</fullName>
        <ecNumber evidence="2">2.7.11.1</ecNumber>
    </recommendedName>
</protein>
<evidence type="ECO:0000256" key="14">
    <source>
        <dbReference type="PROSITE-ProRule" id="PRU10141"/>
    </source>
</evidence>
<evidence type="ECO:0000256" key="11">
    <source>
        <dbReference type="ARBA" id="ARBA00024334"/>
    </source>
</evidence>
<evidence type="ECO:0000256" key="8">
    <source>
        <dbReference type="ARBA" id="ARBA00022777"/>
    </source>
</evidence>
<dbReference type="GO" id="GO:0005524">
    <property type="term" value="F:ATP binding"/>
    <property type="evidence" value="ECO:0007669"/>
    <property type="project" value="UniProtKB-UniRule"/>
</dbReference>
<keyword evidence="4" id="KW-0808">Transferase</keyword>
<dbReference type="AlphaFoldDB" id="A0A9N8DZ67"/>
<comment type="catalytic activity">
    <reaction evidence="13">
        <text>L-seryl-[protein] + ATP = O-phospho-L-seryl-[protein] + ADP + H(+)</text>
        <dbReference type="Rhea" id="RHEA:17989"/>
        <dbReference type="Rhea" id="RHEA-COMP:9863"/>
        <dbReference type="Rhea" id="RHEA-COMP:11604"/>
        <dbReference type="ChEBI" id="CHEBI:15378"/>
        <dbReference type="ChEBI" id="CHEBI:29999"/>
        <dbReference type="ChEBI" id="CHEBI:30616"/>
        <dbReference type="ChEBI" id="CHEBI:83421"/>
        <dbReference type="ChEBI" id="CHEBI:456216"/>
        <dbReference type="EC" id="2.7.11.1"/>
    </reaction>
</comment>
<evidence type="ECO:0000256" key="10">
    <source>
        <dbReference type="ARBA" id="ARBA00022840"/>
    </source>
</evidence>
<evidence type="ECO:0000256" key="4">
    <source>
        <dbReference type="ARBA" id="ARBA00022679"/>
    </source>
</evidence>
<feature type="compositionally biased region" description="Basic and acidic residues" evidence="15">
    <location>
        <begin position="1135"/>
        <end position="1144"/>
    </location>
</feature>
<evidence type="ECO:0000256" key="2">
    <source>
        <dbReference type="ARBA" id="ARBA00012513"/>
    </source>
</evidence>
<keyword evidence="5" id="KW-0479">Metal-binding</keyword>
<evidence type="ECO:0000256" key="7">
    <source>
        <dbReference type="ARBA" id="ARBA00022741"/>
    </source>
</evidence>
<dbReference type="PROSITE" id="PS51257">
    <property type="entry name" value="PROKAR_LIPOPROTEIN"/>
    <property type="match status" value="1"/>
</dbReference>
<keyword evidence="8 17" id="KW-0418">Kinase</keyword>
<reference evidence="17" key="1">
    <citation type="submission" date="2020-06" db="EMBL/GenBank/DDBJ databases">
        <authorList>
            <consortium name="Plant Systems Biology data submission"/>
        </authorList>
    </citation>
    <scope>NUCLEOTIDE SEQUENCE</scope>
    <source>
        <strain evidence="17">D6</strain>
    </source>
</reference>
<feature type="region of interest" description="Disordered" evidence="15">
    <location>
        <begin position="1177"/>
        <end position="1236"/>
    </location>
</feature>
<evidence type="ECO:0000256" key="3">
    <source>
        <dbReference type="ARBA" id="ARBA00022527"/>
    </source>
</evidence>
<feature type="region of interest" description="Disordered" evidence="15">
    <location>
        <begin position="961"/>
        <end position="997"/>
    </location>
</feature>
<evidence type="ECO:0000256" key="15">
    <source>
        <dbReference type="SAM" id="MobiDB-lite"/>
    </source>
</evidence>
<dbReference type="Pfam" id="PF00069">
    <property type="entry name" value="Pkinase"/>
    <property type="match status" value="1"/>
</dbReference>
<dbReference type="PROSITE" id="PS00107">
    <property type="entry name" value="PROTEIN_KINASE_ATP"/>
    <property type="match status" value="1"/>
</dbReference>